<name>A0A072PQG9_9EURO</name>
<dbReference type="Gene3D" id="2.130.10.10">
    <property type="entry name" value="YVTN repeat-like/Quinoprotein amine dehydrogenase"/>
    <property type="match status" value="1"/>
</dbReference>
<evidence type="ECO:0000256" key="1">
    <source>
        <dbReference type="ARBA" id="ARBA00005564"/>
    </source>
</evidence>
<evidence type="ECO:0000313" key="2">
    <source>
        <dbReference type="EMBL" id="KEF61997.1"/>
    </source>
</evidence>
<evidence type="ECO:0000313" key="3">
    <source>
        <dbReference type="Proteomes" id="UP000027920"/>
    </source>
</evidence>
<dbReference type="InterPro" id="IPR050282">
    <property type="entry name" value="Cycloisomerase_2"/>
</dbReference>
<dbReference type="InterPro" id="IPR019405">
    <property type="entry name" value="Lactonase_7-beta_prop"/>
</dbReference>
<dbReference type="RefSeq" id="XP_013264587.1">
    <property type="nucleotide sequence ID" value="XM_013409133.1"/>
</dbReference>
<dbReference type="STRING" id="1182545.A0A072PQG9"/>
<dbReference type="AlphaFoldDB" id="A0A072PQG9"/>
<comment type="caution">
    <text evidence="2">The sequence shown here is derived from an EMBL/GenBank/DDBJ whole genome shotgun (WGS) entry which is preliminary data.</text>
</comment>
<dbReference type="SUPFAM" id="SSF75011">
    <property type="entry name" value="3-carboxy-cis,cis-mucoante lactonizing enzyme"/>
    <property type="match status" value="1"/>
</dbReference>
<sequence length="361" mass="40508">MLHHLMVGTWTPPGAIFSFEFDDQALTLKLIHRAEIPKDEPISWMTFNHSKKTIYGASMKKWSSHTVNSPTDIRHHVSHSIAGHPLAPSSHSNTRAIFVLAAQKPPFNVYGNPFYKYASHGNVFAVDDKGGLTKNVQNYEYEEVAGVHGMVFDPTESFLYSADMGANKLWTHAKDKETGTVQLLASISAPGPGDHPRWVEMHKSGKHLYLLMEAGNRLAEYKIDQQSHVPEFTGKIFPLFPEELLPNKKNYRGDVCFCAQSGQYLFATTRSNTLDTPGWISAYQLDEEGSIEKQLCLQPTTSSGGHSNAVSPCPWTDEWVALTDDTVGFIEMYRWANEKLEVVARCEVHEPGFGMNAIWYD</sequence>
<organism evidence="2 3">
    <name type="scientific">Exophiala aquamarina CBS 119918</name>
    <dbReference type="NCBI Taxonomy" id="1182545"/>
    <lineage>
        <taxon>Eukaryota</taxon>
        <taxon>Fungi</taxon>
        <taxon>Dikarya</taxon>
        <taxon>Ascomycota</taxon>
        <taxon>Pezizomycotina</taxon>
        <taxon>Eurotiomycetes</taxon>
        <taxon>Chaetothyriomycetidae</taxon>
        <taxon>Chaetothyriales</taxon>
        <taxon>Herpotrichiellaceae</taxon>
        <taxon>Exophiala</taxon>
    </lineage>
</organism>
<accession>A0A072PQG9</accession>
<reference evidence="2 3" key="1">
    <citation type="submission" date="2013-03" db="EMBL/GenBank/DDBJ databases">
        <title>The Genome Sequence of Exophiala aquamarina CBS 119918.</title>
        <authorList>
            <consortium name="The Broad Institute Genomics Platform"/>
            <person name="Cuomo C."/>
            <person name="de Hoog S."/>
            <person name="Gorbushina A."/>
            <person name="Walker B."/>
            <person name="Young S.K."/>
            <person name="Zeng Q."/>
            <person name="Gargeya S."/>
            <person name="Fitzgerald M."/>
            <person name="Haas B."/>
            <person name="Abouelleil A."/>
            <person name="Allen A.W."/>
            <person name="Alvarado L."/>
            <person name="Arachchi H.M."/>
            <person name="Berlin A.M."/>
            <person name="Chapman S.B."/>
            <person name="Gainer-Dewar J."/>
            <person name="Goldberg J."/>
            <person name="Griggs A."/>
            <person name="Gujja S."/>
            <person name="Hansen M."/>
            <person name="Howarth C."/>
            <person name="Imamovic A."/>
            <person name="Ireland A."/>
            <person name="Larimer J."/>
            <person name="McCowan C."/>
            <person name="Murphy C."/>
            <person name="Pearson M."/>
            <person name="Poon T.W."/>
            <person name="Priest M."/>
            <person name="Roberts A."/>
            <person name="Saif S."/>
            <person name="Shea T."/>
            <person name="Sisk P."/>
            <person name="Sykes S."/>
            <person name="Wortman J."/>
            <person name="Nusbaum C."/>
            <person name="Birren B."/>
        </authorList>
    </citation>
    <scope>NUCLEOTIDE SEQUENCE [LARGE SCALE GENOMIC DNA]</scope>
    <source>
        <strain evidence="2 3">CBS 119918</strain>
    </source>
</reference>
<protein>
    <submittedName>
        <fullName evidence="2">Carboxy-cis,cis-muconate cyclase</fullName>
    </submittedName>
</protein>
<gene>
    <name evidence="2" type="ORF">A1O9_03569</name>
</gene>
<dbReference type="VEuPathDB" id="FungiDB:A1O9_03569"/>
<dbReference type="GO" id="GO:0017057">
    <property type="term" value="F:6-phosphogluconolactonase activity"/>
    <property type="evidence" value="ECO:0007669"/>
    <property type="project" value="TreeGrafter"/>
</dbReference>
<keyword evidence="3" id="KW-1185">Reference proteome</keyword>
<dbReference type="FunFam" id="2.130.10.10:FF:000244">
    <property type="entry name" value="Carboxy-cis,cis-muconate cyclase"/>
    <property type="match status" value="1"/>
</dbReference>
<dbReference type="PANTHER" id="PTHR30344">
    <property type="entry name" value="6-PHOSPHOGLUCONOLACTONASE-RELATED"/>
    <property type="match status" value="1"/>
</dbReference>
<comment type="similarity">
    <text evidence="1">Belongs to the cycloisomerase 2 family.</text>
</comment>
<dbReference type="PANTHER" id="PTHR30344:SF4">
    <property type="entry name" value="CYCLASE, PUTATIVE (AFU_ORTHOLOGUE AFUA_6G11580)-RELATED"/>
    <property type="match status" value="1"/>
</dbReference>
<dbReference type="HOGENOM" id="CLU_045869_0_0_1"/>
<dbReference type="EMBL" id="AMGV01000002">
    <property type="protein sequence ID" value="KEF61997.1"/>
    <property type="molecule type" value="Genomic_DNA"/>
</dbReference>
<dbReference type="InterPro" id="IPR015943">
    <property type="entry name" value="WD40/YVTN_repeat-like_dom_sf"/>
</dbReference>
<dbReference type="Proteomes" id="UP000027920">
    <property type="component" value="Unassembled WGS sequence"/>
</dbReference>
<proteinExistence type="inferred from homology"/>
<dbReference type="OrthoDB" id="1715191at2759"/>
<dbReference type="Pfam" id="PF10282">
    <property type="entry name" value="Lactonase"/>
    <property type="match status" value="1"/>
</dbReference>
<dbReference type="GeneID" id="25278503"/>